<dbReference type="PANTHER" id="PTHR21358">
    <property type="entry name" value="PROTEIN MAELSTROM HOMOLOG"/>
    <property type="match status" value="1"/>
</dbReference>
<dbReference type="Pfam" id="PF13017">
    <property type="entry name" value="Maelstrom"/>
    <property type="match status" value="1"/>
</dbReference>
<comment type="subcellular location">
    <subcellularLocation>
        <location evidence="2">Cytoplasm</location>
    </subcellularLocation>
    <subcellularLocation>
        <location evidence="1">Nucleus</location>
    </subcellularLocation>
</comment>
<dbReference type="GO" id="GO:0007283">
    <property type="term" value="P:spermatogenesis"/>
    <property type="evidence" value="ECO:0007669"/>
    <property type="project" value="TreeGrafter"/>
</dbReference>
<accession>A0A226EJA3</accession>
<organism evidence="13 14">
    <name type="scientific">Folsomia candida</name>
    <name type="common">Springtail</name>
    <dbReference type="NCBI Taxonomy" id="158441"/>
    <lineage>
        <taxon>Eukaryota</taxon>
        <taxon>Metazoa</taxon>
        <taxon>Ecdysozoa</taxon>
        <taxon>Arthropoda</taxon>
        <taxon>Hexapoda</taxon>
        <taxon>Collembola</taxon>
        <taxon>Entomobryomorpha</taxon>
        <taxon>Isotomoidea</taxon>
        <taxon>Isotomidae</taxon>
        <taxon>Proisotominae</taxon>
        <taxon>Folsomia</taxon>
    </lineage>
</organism>
<evidence type="ECO:0000259" key="12">
    <source>
        <dbReference type="Pfam" id="PF13017"/>
    </source>
</evidence>
<evidence type="ECO:0000256" key="4">
    <source>
        <dbReference type="ARBA" id="ARBA00022473"/>
    </source>
</evidence>
<dbReference type="Proteomes" id="UP000198287">
    <property type="component" value="Unassembled WGS sequence"/>
</dbReference>
<sequence>MWDDSDNVMSTQTKPKISKPPKVNGFYCFMQKRRPELEAAGHTFPGGLKDVANMVDTEWKVLPENSKEIYRHRALQRRDMDAEPLPSTENYENMSARSERSDNSEYTQFPNLYTFTIDPADKRRNNFGVFFNELKRQDMEITEQEVMHKKELKCVLKNGDPYKAIFVVIKFSCYVDDDDSFFLPAEVGLTAFSIKEGIIDNFATLIDVYEIPLGHGSTARKNRELLEVPQPPFDNRLQNYKIITGRLERFITQYAARDGKLKVYSMPKDEKETNGCLNWLYEQIGESYPIEVHRFTEAILMLSEIIAEAQLTNELDRTALQNRLMASRLYRDTMLMDQPLLSFQAEGAISRSTRSRFERGPNNGGRSSAKNGRGSDDPATSTGCSSYTAETGKPSSSVAATSSLFTSYPYSASICSVSRTMCPPEMSMEDWTLARAGYFTHEQHVEEFLSSFDLAFEAELSCLYHMQPEGDYAMNLCPLNNTNRIAYNMLDAMLLCAGIVKPKLNYHIPSVGLDPESEARRREEMLRRWVIIIKSNDDFKLDTKVPPPYYSKKRMYPVFRNE</sequence>
<comment type="caution">
    <text evidence="13">The sequence shown here is derived from an EMBL/GenBank/DDBJ whole genome shotgun (WGS) entry which is preliminary data.</text>
</comment>
<evidence type="ECO:0000256" key="7">
    <source>
        <dbReference type="ARBA" id="ARBA00023125"/>
    </source>
</evidence>
<dbReference type="GO" id="GO:0005634">
    <property type="term" value="C:nucleus"/>
    <property type="evidence" value="ECO:0007669"/>
    <property type="project" value="UniProtKB-SubCell"/>
</dbReference>
<dbReference type="GO" id="GO:0034587">
    <property type="term" value="P:piRNA processing"/>
    <property type="evidence" value="ECO:0007669"/>
    <property type="project" value="TreeGrafter"/>
</dbReference>
<keyword evidence="8" id="KW-0943">RNA-mediated gene silencing</keyword>
<dbReference type="GO" id="GO:0007140">
    <property type="term" value="P:male meiotic nuclear division"/>
    <property type="evidence" value="ECO:0007669"/>
    <property type="project" value="TreeGrafter"/>
</dbReference>
<feature type="compositionally biased region" description="Polar residues" evidence="11">
    <location>
        <begin position="378"/>
        <end position="397"/>
    </location>
</feature>
<protein>
    <submittedName>
        <fullName evidence="13">Protein maelstrom</fullName>
    </submittedName>
</protein>
<keyword evidence="10" id="KW-0469">Meiosis</keyword>
<dbReference type="Gene3D" id="1.10.30.10">
    <property type="entry name" value="High mobility group box domain"/>
    <property type="match status" value="1"/>
</dbReference>
<keyword evidence="7" id="KW-0238">DNA-binding</keyword>
<keyword evidence="5" id="KW-0963">Cytoplasm</keyword>
<evidence type="ECO:0000313" key="14">
    <source>
        <dbReference type="Proteomes" id="UP000198287"/>
    </source>
</evidence>
<evidence type="ECO:0000256" key="11">
    <source>
        <dbReference type="SAM" id="MobiDB-lite"/>
    </source>
</evidence>
<dbReference type="GO" id="GO:0043565">
    <property type="term" value="F:sequence-specific DNA binding"/>
    <property type="evidence" value="ECO:0007669"/>
    <property type="project" value="TreeGrafter"/>
</dbReference>
<dbReference type="OrthoDB" id="24555at2759"/>
<keyword evidence="6" id="KW-0221">Differentiation</keyword>
<dbReference type="GO" id="GO:0030154">
    <property type="term" value="P:cell differentiation"/>
    <property type="evidence" value="ECO:0007669"/>
    <property type="project" value="UniProtKB-KW"/>
</dbReference>
<gene>
    <name evidence="13" type="ORF">Fcan01_06726</name>
</gene>
<evidence type="ECO:0000256" key="3">
    <source>
        <dbReference type="ARBA" id="ARBA00007057"/>
    </source>
</evidence>
<feature type="region of interest" description="Disordered" evidence="11">
    <location>
        <begin position="352"/>
        <end position="397"/>
    </location>
</feature>
<dbReference type="InterPro" id="IPR036910">
    <property type="entry name" value="HMG_box_dom_sf"/>
</dbReference>
<dbReference type="InterPro" id="IPR039259">
    <property type="entry name" value="Protein_maelstrom"/>
</dbReference>
<dbReference type="PANTHER" id="PTHR21358:SF4">
    <property type="entry name" value="PROTEIN MAELSTROM HOMOLOG"/>
    <property type="match status" value="1"/>
</dbReference>
<dbReference type="EMBL" id="LNIX01000003">
    <property type="protein sequence ID" value="OXA57775.1"/>
    <property type="molecule type" value="Genomic_DNA"/>
</dbReference>
<evidence type="ECO:0000256" key="6">
    <source>
        <dbReference type="ARBA" id="ARBA00022782"/>
    </source>
</evidence>
<keyword evidence="4" id="KW-0217">Developmental protein</keyword>
<dbReference type="GO" id="GO:0045892">
    <property type="term" value="P:negative regulation of DNA-templated transcription"/>
    <property type="evidence" value="ECO:0007669"/>
    <property type="project" value="TreeGrafter"/>
</dbReference>
<keyword evidence="14" id="KW-1185">Reference proteome</keyword>
<dbReference type="SUPFAM" id="SSF47095">
    <property type="entry name" value="HMG-box"/>
    <property type="match status" value="1"/>
</dbReference>
<dbReference type="AlphaFoldDB" id="A0A226EJA3"/>
<proteinExistence type="inferred from homology"/>
<evidence type="ECO:0000256" key="5">
    <source>
        <dbReference type="ARBA" id="ARBA00022490"/>
    </source>
</evidence>
<evidence type="ECO:0000256" key="1">
    <source>
        <dbReference type="ARBA" id="ARBA00004123"/>
    </source>
</evidence>
<keyword evidence="9" id="KW-0539">Nucleus</keyword>
<dbReference type="InterPro" id="IPR024970">
    <property type="entry name" value="Maelstrom"/>
</dbReference>
<name>A0A226EJA3_FOLCA</name>
<evidence type="ECO:0000313" key="13">
    <source>
        <dbReference type="EMBL" id="OXA57775.1"/>
    </source>
</evidence>
<dbReference type="GO" id="GO:0060964">
    <property type="term" value="P:regulation of miRNA-mediated gene silencing"/>
    <property type="evidence" value="ECO:0007669"/>
    <property type="project" value="InterPro"/>
</dbReference>
<reference evidence="13 14" key="1">
    <citation type="submission" date="2015-12" db="EMBL/GenBank/DDBJ databases">
        <title>The genome of Folsomia candida.</title>
        <authorList>
            <person name="Faddeeva A."/>
            <person name="Derks M.F."/>
            <person name="Anvar Y."/>
            <person name="Smit S."/>
            <person name="Van Straalen N."/>
            <person name="Roelofs D."/>
        </authorList>
    </citation>
    <scope>NUCLEOTIDE SEQUENCE [LARGE SCALE GENOMIC DNA]</scope>
    <source>
        <strain evidence="13 14">VU population</strain>
        <tissue evidence="13">Whole body</tissue>
    </source>
</reference>
<evidence type="ECO:0000256" key="10">
    <source>
        <dbReference type="ARBA" id="ARBA00023254"/>
    </source>
</evidence>
<evidence type="ECO:0000256" key="8">
    <source>
        <dbReference type="ARBA" id="ARBA00023158"/>
    </source>
</evidence>
<evidence type="ECO:0000256" key="2">
    <source>
        <dbReference type="ARBA" id="ARBA00004496"/>
    </source>
</evidence>
<comment type="similarity">
    <text evidence="3">Belongs to the maelstrom family.</text>
</comment>
<feature type="domain" description="Maelstrom" evidence="12">
    <location>
        <begin position="181"/>
        <end position="306"/>
    </location>
</feature>
<dbReference type="GO" id="GO:0043186">
    <property type="term" value="C:P granule"/>
    <property type="evidence" value="ECO:0007669"/>
    <property type="project" value="TreeGrafter"/>
</dbReference>
<evidence type="ECO:0000256" key="9">
    <source>
        <dbReference type="ARBA" id="ARBA00023242"/>
    </source>
</evidence>